<dbReference type="SUPFAM" id="SSF57889">
    <property type="entry name" value="Cysteine-rich domain"/>
    <property type="match status" value="1"/>
</dbReference>
<dbReference type="GO" id="GO:0004143">
    <property type="term" value="F:ATP-dependent diacylglycerol kinase activity"/>
    <property type="evidence" value="ECO:0007669"/>
    <property type="project" value="UniProtKB-EC"/>
</dbReference>
<dbReference type="InterPro" id="IPR016064">
    <property type="entry name" value="NAD/diacylglycerol_kinase_sf"/>
</dbReference>
<protein>
    <recommendedName>
        <fullName evidence="14">Diacylglycerol kinase</fullName>
        <shortName evidence="14">DAG kinase</shortName>
        <ecNumber evidence="14">2.7.1.107</ecNumber>
    </recommendedName>
</protein>
<dbReference type="InterPro" id="IPR001849">
    <property type="entry name" value="PH_domain"/>
</dbReference>
<feature type="coiled-coil region" evidence="15">
    <location>
        <begin position="466"/>
        <end position="493"/>
    </location>
</feature>
<dbReference type="PANTHER" id="PTHR11255:SF109">
    <property type="entry name" value="DIACYLGLYCEROL KINASE ETA"/>
    <property type="match status" value="1"/>
</dbReference>
<evidence type="ECO:0000256" key="12">
    <source>
        <dbReference type="ARBA" id="ARBA00022833"/>
    </source>
</evidence>
<keyword evidence="12" id="KW-0862">Zinc</keyword>
<dbReference type="EMBL" id="MTYJ01000031">
    <property type="protein sequence ID" value="OQV20412.1"/>
    <property type="molecule type" value="Genomic_DNA"/>
</dbReference>
<comment type="function">
    <text evidence="2">Phosphorylates diacylglycerol (DAG) to generate phosphatidic acid (PA).</text>
</comment>
<dbReference type="FunFam" id="2.60.200.40:FF:000001">
    <property type="entry name" value="Diacylglycerol kinase"/>
    <property type="match status" value="1"/>
</dbReference>
<organism evidence="22 23">
    <name type="scientific">Hypsibius exemplaris</name>
    <name type="common">Freshwater tardigrade</name>
    <dbReference type="NCBI Taxonomy" id="2072580"/>
    <lineage>
        <taxon>Eukaryota</taxon>
        <taxon>Metazoa</taxon>
        <taxon>Ecdysozoa</taxon>
        <taxon>Tardigrada</taxon>
        <taxon>Eutardigrada</taxon>
        <taxon>Parachela</taxon>
        <taxon>Hypsibioidea</taxon>
        <taxon>Hypsibiidae</taxon>
        <taxon>Hypsibius</taxon>
    </lineage>
</organism>
<feature type="chain" id="PRO_5012686914" description="Diacylglycerol kinase" evidence="17">
    <location>
        <begin position="27"/>
        <end position="1174"/>
    </location>
</feature>
<reference evidence="23" key="1">
    <citation type="submission" date="2017-01" db="EMBL/GenBank/DDBJ databases">
        <title>Comparative genomics of anhydrobiosis in the tardigrade Hypsibius dujardini.</title>
        <authorList>
            <person name="Yoshida Y."/>
            <person name="Koutsovoulos G."/>
            <person name="Laetsch D."/>
            <person name="Stevens L."/>
            <person name="Kumar S."/>
            <person name="Horikawa D."/>
            <person name="Ishino K."/>
            <person name="Komine S."/>
            <person name="Tomita M."/>
            <person name="Blaxter M."/>
            <person name="Arakawa K."/>
        </authorList>
    </citation>
    <scope>NUCLEOTIDE SEQUENCE [LARGE SCALE GENOMIC DNA]</scope>
    <source>
        <strain evidence="23">Z151</strain>
    </source>
</reference>
<dbReference type="Gene3D" id="3.40.50.10330">
    <property type="entry name" value="Probable inorganic polyphosphate/atp-NAD kinase, domain 1"/>
    <property type="match status" value="1"/>
</dbReference>
<dbReference type="PROSITE" id="PS50105">
    <property type="entry name" value="SAM_DOMAIN"/>
    <property type="match status" value="1"/>
</dbReference>
<evidence type="ECO:0000256" key="6">
    <source>
        <dbReference type="ARBA" id="ARBA00022679"/>
    </source>
</evidence>
<dbReference type="GO" id="GO:0005886">
    <property type="term" value="C:plasma membrane"/>
    <property type="evidence" value="ECO:0007669"/>
    <property type="project" value="TreeGrafter"/>
</dbReference>
<dbReference type="Gene3D" id="1.10.150.50">
    <property type="entry name" value="Transcription Factor, Ets-1"/>
    <property type="match status" value="1"/>
</dbReference>
<dbReference type="SUPFAM" id="SSF47769">
    <property type="entry name" value="SAM/Pointed domain"/>
    <property type="match status" value="1"/>
</dbReference>
<dbReference type="OrthoDB" id="196165at2759"/>
<dbReference type="Pfam" id="PF07647">
    <property type="entry name" value="SAM_2"/>
    <property type="match status" value="1"/>
</dbReference>
<evidence type="ECO:0000259" key="20">
    <source>
        <dbReference type="PROSITE" id="PS50105"/>
    </source>
</evidence>
<evidence type="ECO:0000256" key="15">
    <source>
        <dbReference type="SAM" id="Coils"/>
    </source>
</evidence>
<evidence type="ECO:0000259" key="21">
    <source>
        <dbReference type="PROSITE" id="PS50146"/>
    </source>
</evidence>
<keyword evidence="10" id="KW-0863">Zinc-finger</keyword>
<dbReference type="GO" id="GO:0046486">
    <property type="term" value="P:glycerolipid metabolic process"/>
    <property type="evidence" value="ECO:0007669"/>
    <property type="project" value="UniProtKB-ARBA"/>
</dbReference>
<keyword evidence="5" id="KW-0963">Cytoplasm</keyword>
<gene>
    <name evidence="22" type="ORF">BV898_05698</name>
</gene>
<dbReference type="AlphaFoldDB" id="A0A1W0WZ77"/>
<evidence type="ECO:0000256" key="16">
    <source>
        <dbReference type="SAM" id="MobiDB-lite"/>
    </source>
</evidence>
<dbReference type="InterPro" id="IPR013761">
    <property type="entry name" value="SAM/pointed_sf"/>
</dbReference>
<dbReference type="Pfam" id="PF22944">
    <property type="entry name" value="DGKD_4H"/>
    <property type="match status" value="1"/>
</dbReference>
<evidence type="ECO:0000256" key="17">
    <source>
        <dbReference type="SAM" id="SignalP"/>
    </source>
</evidence>
<dbReference type="InterPro" id="IPR001206">
    <property type="entry name" value="Diacylglycerol_kinase_cat_dom"/>
</dbReference>
<dbReference type="InterPro" id="IPR002219">
    <property type="entry name" value="PKC_DAG/PE"/>
</dbReference>
<dbReference type="GO" id="GO:0007200">
    <property type="term" value="P:phospholipase C-activating G protein-coupled receptor signaling pathway"/>
    <property type="evidence" value="ECO:0007669"/>
    <property type="project" value="InterPro"/>
</dbReference>
<keyword evidence="13 14" id="KW-0067">ATP-binding</keyword>
<dbReference type="SMART" id="SM00109">
    <property type="entry name" value="C1"/>
    <property type="match status" value="1"/>
</dbReference>
<feature type="signal peptide" evidence="17">
    <location>
        <begin position="1"/>
        <end position="26"/>
    </location>
</feature>
<evidence type="ECO:0000256" key="13">
    <source>
        <dbReference type="ARBA" id="ARBA00022840"/>
    </source>
</evidence>
<evidence type="ECO:0000256" key="3">
    <source>
        <dbReference type="ARBA" id="ARBA00004496"/>
    </source>
</evidence>
<keyword evidence="7" id="KW-0479">Metal-binding</keyword>
<dbReference type="InterPro" id="IPR037607">
    <property type="entry name" value="DGK"/>
</dbReference>
<dbReference type="InterPro" id="IPR046349">
    <property type="entry name" value="C1-like_sf"/>
</dbReference>
<evidence type="ECO:0000256" key="9">
    <source>
        <dbReference type="ARBA" id="ARBA00022741"/>
    </source>
</evidence>
<comment type="subcellular location">
    <subcellularLocation>
        <location evidence="3">Cytoplasm</location>
    </subcellularLocation>
</comment>
<feature type="region of interest" description="Disordered" evidence="16">
    <location>
        <begin position="637"/>
        <end position="664"/>
    </location>
</feature>
<feature type="compositionally biased region" description="Polar residues" evidence="16">
    <location>
        <begin position="637"/>
        <end position="652"/>
    </location>
</feature>
<dbReference type="SMART" id="SM00046">
    <property type="entry name" value="DAGKc"/>
    <property type="match status" value="1"/>
</dbReference>
<dbReference type="FunFam" id="1.10.150.50:FF:000021">
    <property type="entry name" value="Diacylglycerol kinase"/>
    <property type="match status" value="1"/>
</dbReference>
<dbReference type="Pfam" id="PF00130">
    <property type="entry name" value="C1_1"/>
    <property type="match status" value="1"/>
</dbReference>
<keyword evidence="8" id="KW-0677">Repeat</keyword>
<evidence type="ECO:0000256" key="8">
    <source>
        <dbReference type="ARBA" id="ARBA00022737"/>
    </source>
</evidence>
<dbReference type="InterPro" id="IPR054474">
    <property type="entry name" value="DGKD_4H"/>
</dbReference>
<feature type="domain" description="SAM" evidence="20">
    <location>
        <begin position="1104"/>
        <end position="1167"/>
    </location>
</feature>
<dbReference type="GO" id="GO:0005524">
    <property type="term" value="F:ATP binding"/>
    <property type="evidence" value="ECO:0007669"/>
    <property type="project" value="UniProtKB-KW"/>
</dbReference>
<dbReference type="PROSITE" id="PS00479">
    <property type="entry name" value="ZF_DAG_PE_1"/>
    <property type="match status" value="1"/>
</dbReference>
<evidence type="ECO:0000256" key="5">
    <source>
        <dbReference type="ARBA" id="ARBA00022490"/>
    </source>
</evidence>
<keyword evidence="17" id="KW-0732">Signal</keyword>
<keyword evidence="11 14" id="KW-0418">Kinase</keyword>
<dbReference type="GO" id="GO:0008270">
    <property type="term" value="F:zinc ion binding"/>
    <property type="evidence" value="ECO:0007669"/>
    <property type="project" value="UniProtKB-KW"/>
</dbReference>
<dbReference type="GO" id="GO:0005737">
    <property type="term" value="C:cytoplasm"/>
    <property type="evidence" value="ECO:0007669"/>
    <property type="project" value="UniProtKB-SubCell"/>
</dbReference>
<comment type="catalytic activity">
    <reaction evidence="1 14">
        <text>a 1,2-diacyl-sn-glycerol + ATP = a 1,2-diacyl-sn-glycero-3-phosphate + ADP + H(+)</text>
        <dbReference type="Rhea" id="RHEA:10272"/>
        <dbReference type="ChEBI" id="CHEBI:15378"/>
        <dbReference type="ChEBI" id="CHEBI:17815"/>
        <dbReference type="ChEBI" id="CHEBI:30616"/>
        <dbReference type="ChEBI" id="CHEBI:58608"/>
        <dbReference type="ChEBI" id="CHEBI:456216"/>
        <dbReference type="EC" id="2.7.1.107"/>
    </reaction>
</comment>
<accession>A0A1W0WZ77</accession>
<keyword evidence="15" id="KW-0175">Coiled coil</keyword>
<keyword evidence="23" id="KW-1185">Reference proteome</keyword>
<evidence type="ECO:0000256" key="7">
    <source>
        <dbReference type="ARBA" id="ARBA00022723"/>
    </source>
</evidence>
<dbReference type="Pfam" id="PF00781">
    <property type="entry name" value="DAGK_cat"/>
    <property type="match status" value="1"/>
</dbReference>
<proteinExistence type="inferred from homology"/>
<dbReference type="InterPro" id="IPR017438">
    <property type="entry name" value="ATP-NAD_kinase_N"/>
</dbReference>
<feature type="domain" description="Phorbol-ester/DAG-type" evidence="19">
    <location>
        <begin position="74"/>
        <end position="124"/>
    </location>
</feature>
<feature type="domain" description="PH" evidence="18">
    <location>
        <begin position="1"/>
        <end position="58"/>
    </location>
</feature>
<dbReference type="InterPro" id="IPR000756">
    <property type="entry name" value="Diacylglycerol_kin_accessory"/>
</dbReference>
<evidence type="ECO:0000313" key="23">
    <source>
        <dbReference type="Proteomes" id="UP000192578"/>
    </source>
</evidence>
<dbReference type="EC" id="2.7.1.107" evidence="14"/>
<name>A0A1W0WZ77_HYPEX</name>
<dbReference type="SMART" id="SM00454">
    <property type="entry name" value="SAM"/>
    <property type="match status" value="1"/>
</dbReference>
<dbReference type="InterPro" id="IPR001660">
    <property type="entry name" value="SAM"/>
</dbReference>
<evidence type="ECO:0000256" key="11">
    <source>
        <dbReference type="ARBA" id="ARBA00022777"/>
    </source>
</evidence>
<dbReference type="Gene3D" id="2.60.200.40">
    <property type="match status" value="1"/>
</dbReference>
<evidence type="ECO:0000259" key="18">
    <source>
        <dbReference type="PROSITE" id="PS50003"/>
    </source>
</evidence>
<dbReference type="PROSITE" id="PS50003">
    <property type="entry name" value="PH_DOMAIN"/>
    <property type="match status" value="1"/>
</dbReference>
<dbReference type="PROSITE" id="PS50081">
    <property type="entry name" value="ZF_DAG_PE_2"/>
    <property type="match status" value="1"/>
</dbReference>
<dbReference type="Proteomes" id="UP000192578">
    <property type="component" value="Unassembled WGS sequence"/>
</dbReference>
<dbReference type="CDD" id="cd09507">
    <property type="entry name" value="SAM_DGK-delta-eta"/>
    <property type="match status" value="1"/>
</dbReference>
<evidence type="ECO:0000256" key="1">
    <source>
        <dbReference type="ARBA" id="ARBA00001383"/>
    </source>
</evidence>
<dbReference type="Pfam" id="PF00609">
    <property type="entry name" value="DAGK_acc"/>
    <property type="match status" value="1"/>
</dbReference>
<evidence type="ECO:0000259" key="19">
    <source>
        <dbReference type="PROSITE" id="PS50081"/>
    </source>
</evidence>
<keyword evidence="9 14" id="KW-0547">Nucleotide-binding</keyword>
<dbReference type="Gene3D" id="3.30.60.20">
    <property type="match status" value="2"/>
</dbReference>
<sequence>MNTMIANKYLVKLKLTAFLAVVLDHAQQVISPYRNLILCAETRRDMEEWIAALKANASREYYDVAEQLDLFSGQHNWYVCSHARPTYCNICKEVLSGVASNGLSCEVCKFKAHKRCAIRAPNSCKWTTLASMGQENILEDSDGTIHMRHQWLEGNLTVSAKCSASAIKPAAASFASRIGVVCGAAMVHTNCLPHFPERCSLQPACRFSTVPPTLFNHAENDVLCISDPQGLSNGSRRYAPSGLSPLLVFANSKSGDNQGVKFLRRFKQTLNPAQVFDLMHSGTTLGLQLFKKFDSFRVLVCGGDGSIGWVLQDLDAHNLLRKCQVGILPLGTGNDLARVLGWGSSCDADTPLAHVLEKYEWASSKLLDRWSIMEYHDTPGGNGGGGGGGGGSGTPDIFRTPSPGTIKPARLEPIAGYEDSVASHLTRIILSEEQGDVHSSALILCQTIKDFVAKVGVAFEHDDRDQESMTQKCQNLNQKLDRLLETLHEESRVVGASSAASAALATTSQTSLVSARSALKEMEPSRSGSATGHHFPAASSADHRRAFIQQEVILSRANSLKKAVRQIIEDTEKAVDEQNCLRVPRALARRQSRSAENVLQRLIPDSVPGPSAPSFPKRPPSAADFLNLASVASVRDTASSDLGRSRSTTVTGSHPWLTSPPSRQAVPHVKKNLVTNLASGTNLITRVLLANADAMCQFGMSSLMRSNEDVALEAFNERCVMSNYFGIGLDAKIALEFHQKREEHPEKCRSRTKNMMWYGVLGVKELQKQTYQHLEQRVQLECDGQRIPLPSLQGIVVLNISSYMGGANFWGGTKPDDFFRAPAFDDRMLEVVAVFGTMQMAVSKVVRIQHHRIAQCRSVKITIKGEDGVPVQVDGEAWRQPPGTIHIVHKNKAQMLCRDRQFENVFRTWQHQQQPFCQSNAKSTGDLKGPAILSEKELEVLGHFCKTSARLIRCVKVATLTLPEIEAEISHIVSKASESLDHLCPYGRLMNMPSVKFIASRLLNCIRELRDNGADLLRAKPEALVLSAEVAEDLQCALNEVDLDLQKVMDAGLAVMCGEEEPFRDASLETRTLKSRFLDRFRRNRTSEPSDTPFKYPSLSVREWASEDVAVWLASLQLGEYKEVFISHDIRGSELIHLERRDLKDLGITKVGHLKRIQQAIRDLILSMGDNSVP</sequence>
<dbReference type="PROSITE" id="PS50146">
    <property type="entry name" value="DAGK"/>
    <property type="match status" value="1"/>
</dbReference>
<comment type="similarity">
    <text evidence="4 14">Belongs to the eukaryotic diacylglycerol kinase family.</text>
</comment>
<evidence type="ECO:0000313" key="22">
    <source>
        <dbReference type="EMBL" id="OQV20412.1"/>
    </source>
</evidence>
<comment type="caution">
    <text evidence="22">The sequence shown here is derived from an EMBL/GenBank/DDBJ whole genome shotgun (WGS) entry which is preliminary data.</text>
</comment>
<evidence type="ECO:0000256" key="4">
    <source>
        <dbReference type="ARBA" id="ARBA00009280"/>
    </source>
</evidence>
<evidence type="ECO:0000256" key="14">
    <source>
        <dbReference type="RuleBase" id="RU361128"/>
    </source>
</evidence>
<dbReference type="PANTHER" id="PTHR11255">
    <property type="entry name" value="DIACYLGLYCEROL KINASE"/>
    <property type="match status" value="1"/>
</dbReference>
<feature type="domain" description="DAGKc" evidence="21">
    <location>
        <begin position="241"/>
        <end position="375"/>
    </location>
</feature>
<dbReference type="SUPFAM" id="SSF111331">
    <property type="entry name" value="NAD kinase/diacylglycerol kinase-like"/>
    <property type="match status" value="1"/>
</dbReference>
<evidence type="ECO:0000256" key="10">
    <source>
        <dbReference type="ARBA" id="ARBA00022771"/>
    </source>
</evidence>
<dbReference type="SMART" id="SM00045">
    <property type="entry name" value="DAGKa"/>
    <property type="match status" value="1"/>
</dbReference>
<keyword evidence="6 14" id="KW-0808">Transferase</keyword>
<evidence type="ECO:0000256" key="2">
    <source>
        <dbReference type="ARBA" id="ARBA00002064"/>
    </source>
</evidence>
<feature type="region of interest" description="Disordered" evidence="16">
    <location>
        <begin position="515"/>
        <end position="540"/>
    </location>
</feature>